<dbReference type="Proteomes" id="UP000025227">
    <property type="component" value="Unplaced"/>
</dbReference>
<organism evidence="2 3">
    <name type="scientific">Haemonchus contortus</name>
    <name type="common">Barber pole worm</name>
    <dbReference type="NCBI Taxonomy" id="6289"/>
    <lineage>
        <taxon>Eukaryota</taxon>
        <taxon>Metazoa</taxon>
        <taxon>Ecdysozoa</taxon>
        <taxon>Nematoda</taxon>
        <taxon>Chromadorea</taxon>
        <taxon>Rhabditida</taxon>
        <taxon>Rhabditina</taxon>
        <taxon>Rhabditomorpha</taxon>
        <taxon>Strongyloidea</taxon>
        <taxon>Trichostrongylidae</taxon>
        <taxon>Haemonchus</taxon>
    </lineage>
</organism>
<evidence type="ECO:0000313" key="3">
    <source>
        <dbReference type="WBParaSite" id="HCON_00077460-00001"/>
    </source>
</evidence>
<proteinExistence type="predicted"/>
<accession>A0A7I5E909</accession>
<evidence type="ECO:0000256" key="1">
    <source>
        <dbReference type="SAM" id="Phobius"/>
    </source>
</evidence>
<keyword evidence="2" id="KW-1185">Reference proteome</keyword>
<reference evidence="3" key="1">
    <citation type="submission" date="2020-12" db="UniProtKB">
        <authorList>
            <consortium name="WormBaseParasite"/>
        </authorList>
    </citation>
    <scope>IDENTIFICATION</scope>
    <source>
        <strain evidence="3">MHco3</strain>
    </source>
</reference>
<keyword evidence="1" id="KW-0812">Transmembrane</keyword>
<protein>
    <submittedName>
        <fullName evidence="3">Lipoprotein</fullName>
    </submittedName>
</protein>
<dbReference type="AlphaFoldDB" id="A0A7I5E909"/>
<dbReference type="WBParaSite" id="HCON_00077460-00001">
    <property type="protein sequence ID" value="HCON_00077460-00001"/>
    <property type="gene ID" value="HCON_00077460"/>
</dbReference>
<keyword evidence="1" id="KW-0472">Membrane</keyword>
<feature type="transmembrane region" description="Helical" evidence="1">
    <location>
        <begin position="62"/>
        <end position="82"/>
    </location>
</feature>
<name>A0A7I5E909_HAECO</name>
<evidence type="ECO:0000313" key="2">
    <source>
        <dbReference type="Proteomes" id="UP000025227"/>
    </source>
</evidence>
<sequence>MRAGVPASRGSARREKGGRRVRFIVLQATYEQVQRRAPKVPWPEVRLQVFFINKTMRLAMKWFVIFVLLSSCAGVGNGYGYGGREEDRYGGNGEDQGDEDVCRDYFGLTGCRTCSEIKNAGDYPTQKESTRKLIYYMAPKKPSVMYFKYCGCLHAVVSCEVAGDERYNIENEKMEQLARGFSNHKLAICKNGKWTTRTSDRRNRETEFEAATCKPRVSDKYQKWYDHKIINKH</sequence>
<keyword evidence="1" id="KW-1133">Transmembrane helix</keyword>